<feature type="transmembrane region" description="Helical" evidence="8">
    <location>
        <begin position="1007"/>
        <end position="1030"/>
    </location>
</feature>
<feature type="transmembrane region" description="Helical" evidence="8">
    <location>
        <begin position="978"/>
        <end position="995"/>
    </location>
</feature>
<feature type="transmembrane region" description="Helical" evidence="8">
    <location>
        <begin position="439"/>
        <end position="459"/>
    </location>
</feature>
<evidence type="ECO:0000256" key="4">
    <source>
        <dbReference type="ARBA" id="ARBA00022475"/>
    </source>
</evidence>
<dbReference type="Gene3D" id="3.30.70.1440">
    <property type="entry name" value="Multidrug efflux transporter AcrB pore domain"/>
    <property type="match status" value="1"/>
</dbReference>
<dbReference type="SUPFAM" id="SSF82714">
    <property type="entry name" value="Multidrug efflux transporter AcrB TolC docking domain, DN and DC subdomains"/>
    <property type="match status" value="2"/>
</dbReference>
<dbReference type="InterPro" id="IPR027463">
    <property type="entry name" value="AcrB_DN_DC_subdom"/>
</dbReference>
<gene>
    <name evidence="9" type="ORF">KP803_21180</name>
</gene>
<keyword evidence="3" id="KW-0813">Transport</keyword>
<dbReference type="SUPFAM" id="SSF82866">
    <property type="entry name" value="Multidrug efflux transporter AcrB transmembrane domain"/>
    <property type="match status" value="2"/>
</dbReference>
<reference evidence="9" key="1">
    <citation type="submission" date="2021-11" db="EMBL/GenBank/DDBJ databases">
        <title>Vibrio ZSDE26 sp. nov. and Vibrio ZSDZ34 sp. nov., isolated from coastal seawater in Qingdao.</title>
        <authorList>
            <person name="Zhang P."/>
        </authorList>
    </citation>
    <scope>NUCLEOTIDE SEQUENCE</scope>
    <source>
        <strain evidence="9">ZSDE26</strain>
    </source>
</reference>
<evidence type="ECO:0000256" key="1">
    <source>
        <dbReference type="ARBA" id="ARBA00004651"/>
    </source>
</evidence>
<feature type="transmembrane region" description="Helical" evidence="8">
    <location>
        <begin position="364"/>
        <end position="384"/>
    </location>
</feature>
<evidence type="ECO:0000256" key="3">
    <source>
        <dbReference type="ARBA" id="ARBA00022448"/>
    </source>
</evidence>
<feature type="transmembrane region" description="Helical" evidence="8">
    <location>
        <begin position="338"/>
        <end position="357"/>
    </location>
</feature>
<dbReference type="AlphaFoldDB" id="A0A9X2BLM2"/>
<evidence type="ECO:0000256" key="8">
    <source>
        <dbReference type="SAM" id="Phobius"/>
    </source>
</evidence>
<dbReference type="GO" id="GO:0042910">
    <property type="term" value="F:xenobiotic transmembrane transporter activity"/>
    <property type="evidence" value="ECO:0007669"/>
    <property type="project" value="TreeGrafter"/>
</dbReference>
<dbReference type="PANTHER" id="PTHR32063:SF19">
    <property type="entry name" value="CATION EFFLUX SYSTEM PROTEIN CUSA"/>
    <property type="match status" value="1"/>
</dbReference>
<feature type="transmembrane region" description="Helical" evidence="8">
    <location>
        <begin position="390"/>
        <end position="411"/>
    </location>
</feature>
<accession>A0A9X2BLM2</accession>
<dbReference type="EMBL" id="JAJHVV010000020">
    <property type="protein sequence ID" value="MCK6265777.1"/>
    <property type="molecule type" value="Genomic_DNA"/>
</dbReference>
<name>A0A9X2BLM2_9VIBR</name>
<keyword evidence="5 8" id="KW-0812">Transmembrane</keyword>
<dbReference type="PANTHER" id="PTHR32063">
    <property type="match status" value="1"/>
</dbReference>
<proteinExistence type="inferred from homology"/>
<evidence type="ECO:0000256" key="7">
    <source>
        <dbReference type="ARBA" id="ARBA00023136"/>
    </source>
</evidence>
<evidence type="ECO:0000256" key="6">
    <source>
        <dbReference type="ARBA" id="ARBA00022989"/>
    </source>
</evidence>
<evidence type="ECO:0000256" key="5">
    <source>
        <dbReference type="ARBA" id="ARBA00022692"/>
    </source>
</evidence>
<dbReference type="Gene3D" id="3.30.70.1320">
    <property type="entry name" value="Multidrug efflux transporter AcrB pore domain like"/>
    <property type="match status" value="1"/>
</dbReference>
<sequence length="1048" mass="114465">MITAIIRWSINNRFLVLIASLFLTLAGLYSVKNTPVDALPDLSDVQVIIKTSYPGQAPQVVEDQVTYPLTTAMLAVPGAETVRGYSFFGDSYVYIIFNDDTDMYWARSRVLEYLSQVAPNLPANAKPTLGPDATGVGWIYSYVLQDKTGQHDLAELRSLQDWFLKYELQTVDGVSEVATVGGMVKQYQVQIDPAKLRAYDLTLQQVNMAIQDGNQETGASVVEVAEAEHMVRTTGYLSSIEDIKSLPLKVTDKGTPLLLGDIAEINTGPQMRRGISELNGEGEAVGGVIVMRFGENASEVIDNVKAKLNELKQGLPDGVEIVATYDRSTLIDAAVENLWQKLIEEFIVVAVVCALFLFHIRSSLVIAISLPVGILSAFIVMHWQGINANIMSLGGIAIAIGAMVDGAIVMIENVHKHIERTPLTDKNRWQVIGKAAEEVGAPLFFSLIIITLSFVPVFALEGQEGKMFSPLAFTKTYAMAASAGLAITLVPVLMGYFVRGKILPEHKNPVNKGLVALYRPMLNLSLKYPKLIIVAALGLMASAYYPTSKLGSEFIPPLDEGDLMYMPTTYPGISIGKARELLQQTNKLIKTVPEVDTVWGKIGRADTATDPAPLTMIESVIQLKPRSEWREGVTTDSLRAEFDNLVKFPGLTNAWVMPIKTRIDMLATGIKTPIGIKIAGPDLKVIEGIGAELEPVLNALEGTASVYAERVAGGRYVTIDIKRRAAARYGLSIKEVQQVVSTAVGGMKVGETVEGLERYPINVRYPQDYRNSVVKLQNLPLVTANGARIALADVADIRYEDGPPMIKTENARPNGWVFVDIDGRDLGSYVAEAQQAVNNQLDLPAGYSIAWSGQYEYMERAKERLTMVVPVTIAIIMLLLYMSFRRVGEVLIIMGTLPLAMVGGLWLMHILGFNFSIAVGVGFIALSGVAVEIGVIMLVYLNQAWHYKKLHAQEENKPLTSQDLTDAIGEGAGLRVRPVMMTVLTVIIGLIPIMYGDGTGSEVMQRIAAPMIGGMASALLLTLLVLPAVFQLWKRREIDSHPLPENNS</sequence>
<feature type="transmembrane region" description="Helical" evidence="8">
    <location>
        <begin position="891"/>
        <end position="911"/>
    </location>
</feature>
<dbReference type="Gene3D" id="3.30.70.1430">
    <property type="entry name" value="Multidrug efflux transporter AcrB pore domain"/>
    <property type="match status" value="2"/>
</dbReference>
<evidence type="ECO:0000256" key="2">
    <source>
        <dbReference type="ARBA" id="ARBA00010942"/>
    </source>
</evidence>
<dbReference type="GO" id="GO:0005886">
    <property type="term" value="C:plasma membrane"/>
    <property type="evidence" value="ECO:0007669"/>
    <property type="project" value="UniProtKB-SubCell"/>
</dbReference>
<comment type="caution">
    <text evidence="9">The sequence shown here is derived from an EMBL/GenBank/DDBJ whole genome shotgun (WGS) entry which is preliminary data.</text>
</comment>
<feature type="transmembrane region" description="Helical" evidence="8">
    <location>
        <begin position="528"/>
        <end position="545"/>
    </location>
</feature>
<evidence type="ECO:0000313" key="9">
    <source>
        <dbReference type="EMBL" id="MCK6265777.1"/>
    </source>
</evidence>
<dbReference type="Gene3D" id="3.30.2090.10">
    <property type="entry name" value="Multidrug efflux transporter AcrB TolC docking domain, DN and DC subdomains"/>
    <property type="match status" value="2"/>
</dbReference>
<dbReference type="PRINTS" id="PR00702">
    <property type="entry name" value="ACRIFLAVINRP"/>
</dbReference>
<dbReference type="Pfam" id="PF00873">
    <property type="entry name" value="ACR_tran"/>
    <property type="match status" value="1"/>
</dbReference>
<dbReference type="RefSeq" id="WP_248010842.1">
    <property type="nucleotide sequence ID" value="NZ_JAJHVV010000020.1"/>
</dbReference>
<keyword evidence="10" id="KW-1185">Reference proteome</keyword>
<feature type="transmembrane region" description="Helical" evidence="8">
    <location>
        <begin position="865"/>
        <end position="884"/>
    </location>
</feature>
<dbReference type="GO" id="GO:0008324">
    <property type="term" value="F:monoatomic cation transmembrane transporter activity"/>
    <property type="evidence" value="ECO:0007669"/>
    <property type="project" value="InterPro"/>
</dbReference>
<dbReference type="InterPro" id="IPR001036">
    <property type="entry name" value="Acrflvin-R"/>
</dbReference>
<comment type="subcellular location">
    <subcellularLocation>
        <location evidence="1">Cell membrane</location>
        <topology evidence="1">Multi-pass membrane protein</topology>
    </subcellularLocation>
</comment>
<organism evidence="9 10">
    <name type="scientific">Vibrio amylolyticus</name>
    <dbReference type="NCBI Taxonomy" id="2847292"/>
    <lineage>
        <taxon>Bacteria</taxon>
        <taxon>Pseudomonadati</taxon>
        <taxon>Pseudomonadota</taxon>
        <taxon>Gammaproteobacteria</taxon>
        <taxon>Vibrionales</taxon>
        <taxon>Vibrionaceae</taxon>
        <taxon>Vibrio</taxon>
    </lineage>
</organism>
<feature type="transmembrane region" description="Helical" evidence="8">
    <location>
        <begin position="917"/>
        <end position="941"/>
    </location>
</feature>
<dbReference type="SUPFAM" id="SSF82693">
    <property type="entry name" value="Multidrug efflux transporter AcrB pore domain, PN1, PN2, PC1 and PC2 subdomains"/>
    <property type="match status" value="2"/>
</dbReference>
<dbReference type="NCBIfam" id="TIGR00914">
    <property type="entry name" value="2A0601"/>
    <property type="match status" value="1"/>
</dbReference>
<dbReference type="InterPro" id="IPR004763">
    <property type="entry name" value="CusA-like"/>
</dbReference>
<protein>
    <submittedName>
        <fullName evidence="9">Efflux RND transporter permease subunit</fullName>
    </submittedName>
</protein>
<feature type="transmembrane region" description="Helical" evidence="8">
    <location>
        <begin position="479"/>
        <end position="498"/>
    </location>
</feature>
<dbReference type="Proteomes" id="UP001139559">
    <property type="component" value="Unassembled WGS sequence"/>
</dbReference>
<evidence type="ECO:0000313" key="10">
    <source>
        <dbReference type="Proteomes" id="UP001139559"/>
    </source>
</evidence>
<keyword evidence="4" id="KW-1003">Cell membrane</keyword>
<dbReference type="Gene3D" id="1.20.1640.10">
    <property type="entry name" value="Multidrug efflux transporter AcrB transmembrane domain"/>
    <property type="match status" value="2"/>
</dbReference>
<keyword evidence="7 8" id="KW-0472">Membrane</keyword>
<comment type="similarity">
    <text evidence="2">Belongs to the resistance-nodulation-cell division (RND) (TC 2.A.6) family.</text>
</comment>
<keyword evidence="6 8" id="KW-1133">Transmembrane helix</keyword>